<evidence type="ECO:0000313" key="1">
    <source>
        <dbReference type="EMBL" id="CAJ1372430.1"/>
    </source>
</evidence>
<name>A0AA36HPK5_9DINO</name>
<dbReference type="AlphaFoldDB" id="A0AA36HPK5"/>
<organism evidence="1 2">
    <name type="scientific">Effrenium voratum</name>
    <dbReference type="NCBI Taxonomy" id="2562239"/>
    <lineage>
        <taxon>Eukaryota</taxon>
        <taxon>Sar</taxon>
        <taxon>Alveolata</taxon>
        <taxon>Dinophyceae</taxon>
        <taxon>Suessiales</taxon>
        <taxon>Symbiodiniaceae</taxon>
        <taxon>Effrenium</taxon>
    </lineage>
</organism>
<sequence length="126" mass="13630">MPLVGVSMKGTHLSLAGAGRCGDLDLNALDVDQQQLLLEVLNHSSCQKVGVDLAPTIQVLSRLGDLDLSSWADLSEMLWAEGVTLQRLSLPELRAWLRSERQTPASECRALWPVVKGVIALCRGVA</sequence>
<accession>A0AA36HPK5</accession>
<comment type="caution">
    <text evidence="1">The sequence shown here is derived from an EMBL/GenBank/DDBJ whole genome shotgun (WGS) entry which is preliminary data.</text>
</comment>
<dbReference type="Proteomes" id="UP001178507">
    <property type="component" value="Unassembled WGS sequence"/>
</dbReference>
<keyword evidence="2" id="KW-1185">Reference proteome</keyword>
<evidence type="ECO:0000313" key="2">
    <source>
        <dbReference type="Proteomes" id="UP001178507"/>
    </source>
</evidence>
<protein>
    <submittedName>
        <fullName evidence="1">Uncharacterized protein</fullName>
    </submittedName>
</protein>
<reference evidence="1" key="1">
    <citation type="submission" date="2023-08" db="EMBL/GenBank/DDBJ databases">
        <authorList>
            <person name="Chen Y."/>
            <person name="Shah S."/>
            <person name="Dougan E. K."/>
            <person name="Thang M."/>
            <person name="Chan C."/>
        </authorList>
    </citation>
    <scope>NUCLEOTIDE SEQUENCE</scope>
</reference>
<gene>
    <name evidence="1" type="ORF">EVOR1521_LOCUS2514</name>
</gene>
<dbReference type="EMBL" id="CAUJNA010000135">
    <property type="protein sequence ID" value="CAJ1372430.1"/>
    <property type="molecule type" value="Genomic_DNA"/>
</dbReference>
<proteinExistence type="predicted"/>